<dbReference type="PANTHER" id="PTHR14091:SF0">
    <property type="entry name" value="PERIODIC TRYPTOPHAN PROTEIN 1 HOMOLOG"/>
    <property type="match status" value="1"/>
</dbReference>
<dbReference type="Proteomes" id="UP000287651">
    <property type="component" value="Unassembled WGS sequence"/>
</dbReference>
<evidence type="ECO:0000313" key="1">
    <source>
        <dbReference type="EMBL" id="RRT66501.1"/>
    </source>
</evidence>
<comment type="caution">
    <text evidence="1">The sequence shown here is derived from an EMBL/GenBank/DDBJ whole genome shotgun (WGS) entry which is preliminary data.</text>
</comment>
<sequence length="172" mass="18945">MISAVTWVPKGASKISPVVAEPPSKDEIEEILKTGALRRSGDSEEDEQVDMDVDDLKDADEVAHALATAEALSKDQGDKGSHFQDIADGLRELDMDHYDDEDDGRCCAIDEVQPFLILGGVSKKKKKGKKFDNYFTTLQVQAVAWNQHSPEVLLSGSFDQSVVMVRDDYVSN</sequence>
<accession>A0A426ZRG4</accession>
<gene>
    <name evidence="1" type="ORF">B296_00021354</name>
</gene>
<dbReference type="InterPro" id="IPR044285">
    <property type="entry name" value="PWP1"/>
</dbReference>
<dbReference type="GO" id="GO:0005634">
    <property type="term" value="C:nucleus"/>
    <property type="evidence" value="ECO:0007669"/>
    <property type="project" value="TreeGrafter"/>
</dbReference>
<reference evidence="1 2" key="1">
    <citation type="journal article" date="2014" name="Agronomy (Basel)">
        <title>A Draft Genome Sequence for Ensete ventricosum, the Drought-Tolerant Tree Against Hunger.</title>
        <authorList>
            <person name="Harrison J."/>
            <person name="Moore K.A."/>
            <person name="Paszkiewicz K."/>
            <person name="Jones T."/>
            <person name="Grant M."/>
            <person name="Ambacheew D."/>
            <person name="Muzemil S."/>
            <person name="Studholme D.J."/>
        </authorList>
    </citation>
    <scope>NUCLEOTIDE SEQUENCE [LARGE SCALE GENOMIC DNA]</scope>
</reference>
<protein>
    <submittedName>
        <fullName evidence="1">Uncharacterized protein</fullName>
    </submittedName>
</protein>
<proteinExistence type="predicted"/>
<dbReference type="GO" id="GO:0006364">
    <property type="term" value="P:rRNA processing"/>
    <property type="evidence" value="ECO:0007669"/>
    <property type="project" value="InterPro"/>
</dbReference>
<dbReference type="EMBL" id="AMZH03005394">
    <property type="protein sequence ID" value="RRT66501.1"/>
    <property type="molecule type" value="Genomic_DNA"/>
</dbReference>
<name>A0A426ZRG4_ENSVE</name>
<organism evidence="1 2">
    <name type="scientific">Ensete ventricosum</name>
    <name type="common">Abyssinian banana</name>
    <name type="synonym">Musa ensete</name>
    <dbReference type="NCBI Taxonomy" id="4639"/>
    <lineage>
        <taxon>Eukaryota</taxon>
        <taxon>Viridiplantae</taxon>
        <taxon>Streptophyta</taxon>
        <taxon>Embryophyta</taxon>
        <taxon>Tracheophyta</taxon>
        <taxon>Spermatophyta</taxon>
        <taxon>Magnoliopsida</taxon>
        <taxon>Liliopsida</taxon>
        <taxon>Zingiberales</taxon>
        <taxon>Musaceae</taxon>
        <taxon>Ensete</taxon>
    </lineage>
</organism>
<evidence type="ECO:0000313" key="2">
    <source>
        <dbReference type="Proteomes" id="UP000287651"/>
    </source>
</evidence>
<dbReference type="AlphaFoldDB" id="A0A426ZRG4"/>
<dbReference type="PANTHER" id="PTHR14091">
    <property type="entry name" value="PERIODIC TRYPTOPHAN PROTEIN 1"/>
    <property type="match status" value="1"/>
</dbReference>